<keyword evidence="3" id="KW-0150">Chloroplast</keyword>
<dbReference type="GO" id="GO:0047134">
    <property type="term" value="F:protein-disulfide reductase [NAD(P)H] activity"/>
    <property type="evidence" value="ECO:0007669"/>
    <property type="project" value="UniProtKB-EC"/>
</dbReference>
<comment type="subcellular location">
    <subcellularLocation>
        <location evidence="1">Plastid</location>
        <location evidence="1">Chloroplast</location>
    </subcellularLocation>
</comment>
<evidence type="ECO:0000256" key="9">
    <source>
        <dbReference type="ARBA" id="ARBA00038056"/>
    </source>
</evidence>
<keyword evidence="5" id="KW-0809">Transit peptide</keyword>
<dbReference type="FunFam" id="3.40.30.10:FF:000001">
    <property type="entry name" value="Thioredoxin"/>
    <property type="match status" value="1"/>
</dbReference>
<dbReference type="InterPro" id="IPR013766">
    <property type="entry name" value="Thioredoxin_domain"/>
</dbReference>
<dbReference type="NCBIfam" id="TIGR01068">
    <property type="entry name" value="thioredoxin"/>
    <property type="match status" value="1"/>
</dbReference>
<proteinExistence type="inferred from homology"/>
<keyword evidence="6" id="KW-0249">Electron transport</keyword>
<keyword evidence="7" id="KW-1015">Disulfide bond</keyword>
<evidence type="ECO:0000256" key="5">
    <source>
        <dbReference type="ARBA" id="ARBA00022946"/>
    </source>
</evidence>
<reference evidence="11" key="1">
    <citation type="journal article" date="2013" name="J. Plant Res.">
        <title>Effect of fungi and light on seed germination of three Opuntia species from semiarid lands of central Mexico.</title>
        <authorList>
            <person name="Delgado-Sanchez P."/>
            <person name="Jimenez-Bremont J.F."/>
            <person name="Guerrero-Gonzalez Mde L."/>
            <person name="Flores J."/>
        </authorList>
    </citation>
    <scope>NUCLEOTIDE SEQUENCE</scope>
    <source>
        <tissue evidence="11">Cladode</tissue>
    </source>
</reference>
<accession>A0A7C8ZV46</accession>
<evidence type="ECO:0000259" key="10">
    <source>
        <dbReference type="PROSITE" id="PS51352"/>
    </source>
</evidence>
<dbReference type="PANTHER" id="PTHR45663:SF42">
    <property type="entry name" value="THIOREDOXIN M5, CHLOROPLASTIC"/>
    <property type="match status" value="1"/>
</dbReference>
<evidence type="ECO:0000256" key="1">
    <source>
        <dbReference type="ARBA" id="ARBA00004229"/>
    </source>
</evidence>
<keyword evidence="11" id="KW-0560">Oxidoreductase</keyword>
<dbReference type="CDD" id="cd02947">
    <property type="entry name" value="TRX_family"/>
    <property type="match status" value="1"/>
</dbReference>
<evidence type="ECO:0000313" key="11">
    <source>
        <dbReference type="EMBL" id="MBA4651816.1"/>
    </source>
</evidence>
<evidence type="ECO:0000256" key="4">
    <source>
        <dbReference type="ARBA" id="ARBA00022640"/>
    </source>
</evidence>
<dbReference type="Gene3D" id="3.40.30.10">
    <property type="entry name" value="Glutaredoxin"/>
    <property type="match status" value="1"/>
</dbReference>
<keyword evidence="2" id="KW-0813">Transport</keyword>
<name>A0A7C8ZV46_OPUST</name>
<dbReference type="PROSITE" id="PS51352">
    <property type="entry name" value="THIOREDOXIN_2"/>
    <property type="match status" value="1"/>
</dbReference>
<dbReference type="InterPro" id="IPR036249">
    <property type="entry name" value="Thioredoxin-like_sf"/>
</dbReference>
<dbReference type="PROSITE" id="PS00194">
    <property type="entry name" value="THIOREDOXIN_1"/>
    <property type="match status" value="1"/>
</dbReference>
<dbReference type="GO" id="GO:0008047">
    <property type="term" value="F:enzyme activator activity"/>
    <property type="evidence" value="ECO:0007669"/>
    <property type="project" value="UniProtKB-ARBA"/>
</dbReference>
<dbReference type="SUPFAM" id="SSF52833">
    <property type="entry name" value="Thioredoxin-like"/>
    <property type="match status" value="1"/>
</dbReference>
<comment type="similarity">
    <text evidence="9">Belongs to the thioredoxin family. Plant M-type subfamily.</text>
</comment>
<dbReference type="InterPro" id="IPR017937">
    <property type="entry name" value="Thioredoxin_CS"/>
</dbReference>
<dbReference type="Pfam" id="PF00085">
    <property type="entry name" value="Thioredoxin"/>
    <property type="match status" value="1"/>
</dbReference>
<dbReference type="AlphaFoldDB" id="A0A7C8ZV46"/>
<reference evidence="11" key="2">
    <citation type="submission" date="2020-07" db="EMBL/GenBank/DDBJ databases">
        <authorList>
            <person name="Vera ALvarez R."/>
            <person name="Arias-Moreno D.M."/>
            <person name="Jimenez-Jacinto V."/>
            <person name="Jimenez-Bremont J.F."/>
            <person name="Swaminathan K."/>
            <person name="Moose S.P."/>
            <person name="Guerrero-Gonzalez M.L."/>
            <person name="Marino-Ramirez L."/>
            <person name="Landsman D."/>
            <person name="Rodriguez-Kessler M."/>
            <person name="Delgado-Sanchez P."/>
        </authorList>
    </citation>
    <scope>NUCLEOTIDE SEQUENCE</scope>
    <source>
        <tissue evidence="11">Cladode</tissue>
    </source>
</reference>
<evidence type="ECO:0000256" key="7">
    <source>
        <dbReference type="ARBA" id="ARBA00023157"/>
    </source>
</evidence>
<feature type="domain" description="Thioredoxin" evidence="10">
    <location>
        <begin position="69"/>
        <end position="179"/>
    </location>
</feature>
<dbReference type="InterPro" id="IPR005746">
    <property type="entry name" value="Thioredoxin"/>
</dbReference>
<protein>
    <submittedName>
        <fullName evidence="11">Protein-disulfide reductase</fullName>
        <ecNumber evidence="11">1.8.1.8</ecNumber>
    </submittedName>
</protein>
<evidence type="ECO:0000256" key="3">
    <source>
        <dbReference type="ARBA" id="ARBA00022528"/>
    </source>
</evidence>
<dbReference type="GO" id="GO:0009507">
    <property type="term" value="C:chloroplast"/>
    <property type="evidence" value="ECO:0007669"/>
    <property type="project" value="UniProtKB-SubCell"/>
</dbReference>
<evidence type="ECO:0000256" key="2">
    <source>
        <dbReference type="ARBA" id="ARBA00022448"/>
    </source>
</evidence>
<keyword evidence="8" id="KW-0676">Redox-active center</keyword>
<evidence type="ECO:0000256" key="6">
    <source>
        <dbReference type="ARBA" id="ARBA00022982"/>
    </source>
</evidence>
<dbReference type="PRINTS" id="PR00421">
    <property type="entry name" value="THIOREDOXIN"/>
</dbReference>
<sequence>MGVENCMQLSTVRAVAVKSHAQCLIPPCRKQTNLPTFQGQKRRYLSLSSSVSSSIVCCPQRSSIVCSASKALNQVQDVTSSSWDTEVLGSQVPVLVEFWAPWCGPCKIIAPVIDQLAKEYSGKIACYKLNTDESPNIATKYNIRSVPTVLFFKNGEKKESIIGAVPKSTLTTAIEKYLDV</sequence>
<organism evidence="11">
    <name type="scientific">Opuntia streptacantha</name>
    <name type="common">Prickly pear cactus</name>
    <name type="synonym">Opuntia cardona</name>
    <dbReference type="NCBI Taxonomy" id="393608"/>
    <lineage>
        <taxon>Eukaryota</taxon>
        <taxon>Viridiplantae</taxon>
        <taxon>Streptophyta</taxon>
        <taxon>Embryophyta</taxon>
        <taxon>Tracheophyta</taxon>
        <taxon>Spermatophyta</taxon>
        <taxon>Magnoliopsida</taxon>
        <taxon>eudicotyledons</taxon>
        <taxon>Gunneridae</taxon>
        <taxon>Pentapetalae</taxon>
        <taxon>Caryophyllales</taxon>
        <taxon>Cactineae</taxon>
        <taxon>Cactaceae</taxon>
        <taxon>Opuntioideae</taxon>
        <taxon>Opuntia</taxon>
    </lineage>
</organism>
<evidence type="ECO:0000256" key="8">
    <source>
        <dbReference type="ARBA" id="ARBA00023284"/>
    </source>
</evidence>
<keyword evidence="4" id="KW-0934">Plastid</keyword>
<dbReference type="PANTHER" id="PTHR45663">
    <property type="entry name" value="GEO12009P1"/>
    <property type="match status" value="1"/>
</dbReference>
<dbReference type="EC" id="1.8.1.8" evidence="11"/>
<dbReference type="EMBL" id="GISG01171739">
    <property type="protein sequence ID" value="MBA4651816.1"/>
    <property type="molecule type" value="Transcribed_RNA"/>
</dbReference>